<dbReference type="InterPro" id="IPR036047">
    <property type="entry name" value="F-box-like_dom_sf"/>
</dbReference>
<dbReference type="FunFam" id="1.20.1280.50:FF:000005">
    <property type="entry name" value="F-box/LRR-repeat protein 3 isoform X1"/>
    <property type="match status" value="1"/>
</dbReference>
<dbReference type="Proteomes" id="UP000694564">
    <property type="component" value="Chromosome 8"/>
</dbReference>
<protein>
    <recommendedName>
        <fullName evidence="1">F-box domain-containing protein</fullName>
    </recommendedName>
</protein>
<dbReference type="GeneTree" id="ENSGT00990000205283"/>
<feature type="domain" description="F-box" evidence="1">
    <location>
        <begin position="11"/>
        <end position="51"/>
    </location>
</feature>
<reference evidence="2" key="1">
    <citation type="submission" date="2025-08" db="UniProtKB">
        <authorList>
            <consortium name="Ensembl"/>
        </authorList>
    </citation>
    <scope>IDENTIFICATION</scope>
</reference>
<sequence length="79" mass="9315">RATLTCDWGNLLQDSILQVFKYLPLLDRAHASRVCRSWNQMFHMPDLWRSNHVYLSLCFLAYCIGPQCQCHEVFVNINL</sequence>
<reference evidence="2" key="2">
    <citation type="submission" date="2025-09" db="UniProtKB">
        <authorList>
            <consortium name="Ensembl"/>
        </authorList>
    </citation>
    <scope>IDENTIFICATION</scope>
</reference>
<evidence type="ECO:0000313" key="2">
    <source>
        <dbReference type="Ensembl" id="ENSSVLP00005011966.1"/>
    </source>
</evidence>
<accession>A0A8D2BD34</accession>
<dbReference type="Ensembl" id="ENSSVLT00005013249.1">
    <property type="protein sequence ID" value="ENSSVLP00005011966.1"/>
    <property type="gene ID" value="ENSSVLG00005009497.1"/>
</dbReference>
<dbReference type="Pfam" id="PF12937">
    <property type="entry name" value="F-box-like"/>
    <property type="match status" value="1"/>
</dbReference>
<organism evidence="2 3">
    <name type="scientific">Sciurus vulgaris</name>
    <name type="common">Eurasian red squirrel</name>
    <dbReference type="NCBI Taxonomy" id="55149"/>
    <lineage>
        <taxon>Eukaryota</taxon>
        <taxon>Metazoa</taxon>
        <taxon>Chordata</taxon>
        <taxon>Craniata</taxon>
        <taxon>Vertebrata</taxon>
        <taxon>Euteleostomi</taxon>
        <taxon>Mammalia</taxon>
        <taxon>Eutheria</taxon>
        <taxon>Euarchontoglires</taxon>
        <taxon>Glires</taxon>
        <taxon>Rodentia</taxon>
        <taxon>Sciuromorpha</taxon>
        <taxon>Sciuridae</taxon>
        <taxon>Sciurinae</taxon>
        <taxon>Sciurini</taxon>
        <taxon>Sciurus</taxon>
    </lineage>
</organism>
<dbReference type="OrthoDB" id="9974792at2759"/>
<name>A0A8D2BD34_SCIVU</name>
<proteinExistence type="predicted"/>
<evidence type="ECO:0000259" key="1">
    <source>
        <dbReference type="SMART" id="SM00256"/>
    </source>
</evidence>
<keyword evidence="3" id="KW-1185">Reference proteome</keyword>
<evidence type="ECO:0000313" key="3">
    <source>
        <dbReference type="Proteomes" id="UP000694564"/>
    </source>
</evidence>
<dbReference type="AlphaFoldDB" id="A0A8D2BD34"/>
<dbReference type="Gene3D" id="1.20.1280.50">
    <property type="match status" value="1"/>
</dbReference>
<dbReference type="SUPFAM" id="SSF81383">
    <property type="entry name" value="F-box domain"/>
    <property type="match status" value="1"/>
</dbReference>
<dbReference type="InterPro" id="IPR001810">
    <property type="entry name" value="F-box_dom"/>
</dbReference>
<dbReference type="SMART" id="SM00256">
    <property type="entry name" value="FBOX"/>
    <property type="match status" value="1"/>
</dbReference>